<dbReference type="RefSeq" id="WP_138589691.1">
    <property type="nucleotide sequence ID" value="NZ_PNBW01000020.1"/>
</dbReference>
<dbReference type="EMBL" id="PNBX01000006">
    <property type="protein sequence ID" value="TMO70176.1"/>
    <property type="molecule type" value="Genomic_DNA"/>
</dbReference>
<comment type="similarity">
    <text evidence="2 10">Belongs to the TonB family.</text>
</comment>
<dbReference type="InterPro" id="IPR003538">
    <property type="entry name" value="TonB"/>
</dbReference>
<dbReference type="Pfam" id="PF03544">
    <property type="entry name" value="TonB_C"/>
    <property type="match status" value="1"/>
</dbReference>
<dbReference type="FunFam" id="3.30.1150.10:FF:000006">
    <property type="entry name" value="Protein TonB"/>
    <property type="match status" value="1"/>
</dbReference>
<sequence>MSAIVYSPTPPIAKVVVSAAGALLVTFAAFVFMDQLISQEQVKAPIVPKVIDLALFVNKEDSEVKIKNILPPPPAPKVQPPRPIEGTSAAPVDTAFTFTSPLNIGEIKHAPPILRPQDTEATAIVRSEPKYPITAARQGIEGWVQLHFTIAPNGQVTHATVVNAQPKRIFNKQALRAIKRWKYRPKIVDGQAIAQPNQNVVLEFKLSQ</sequence>
<evidence type="ECO:0000256" key="8">
    <source>
        <dbReference type="ARBA" id="ARBA00022989"/>
    </source>
</evidence>
<dbReference type="NCBIfam" id="TIGR01352">
    <property type="entry name" value="tonB_Cterm"/>
    <property type="match status" value="1"/>
</dbReference>
<dbReference type="InterPro" id="IPR037682">
    <property type="entry name" value="TonB_C"/>
</dbReference>
<organism evidence="12 15">
    <name type="scientific">Pseudoalteromonas aurantia</name>
    <dbReference type="NCBI Taxonomy" id="43654"/>
    <lineage>
        <taxon>Bacteria</taxon>
        <taxon>Pseudomonadati</taxon>
        <taxon>Pseudomonadota</taxon>
        <taxon>Gammaproteobacteria</taxon>
        <taxon>Alteromonadales</taxon>
        <taxon>Pseudoalteromonadaceae</taxon>
        <taxon>Pseudoalteromonas</taxon>
    </lineage>
</organism>
<evidence type="ECO:0000313" key="15">
    <source>
        <dbReference type="Proteomes" id="UP000307217"/>
    </source>
</evidence>
<dbReference type="InterPro" id="IPR051045">
    <property type="entry name" value="TonB-dependent_transducer"/>
</dbReference>
<evidence type="ECO:0000256" key="3">
    <source>
        <dbReference type="ARBA" id="ARBA00022448"/>
    </source>
</evidence>
<feature type="domain" description="TonB C-terminal" evidence="11">
    <location>
        <begin position="116"/>
        <end position="208"/>
    </location>
</feature>
<comment type="function">
    <text evidence="10">Interacts with outer membrane receptor proteins that carry out high-affinity binding and energy dependent uptake into the periplasmic space of specific substrates. It could act to transduce energy from the cytoplasmic membrane to specific energy-requiring processes in the outer membrane, resulting in the release into the periplasm of ligands bound by these outer membrane proteins.</text>
</comment>
<dbReference type="AlphaFoldDB" id="A0A5S3VDV9"/>
<name>A0A5S3VDV9_9GAMM</name>
<keyword evidence="14" id="KW-1185">Reference proteome</keyword>
<reference evidence="14 15" key="2">
    <citation type="submission" date="2019-06" db="EMBL/GenBank/DDBJ databases">
        <title>Co-occurence of chitin degradation, pigmentation and bioactivity in marine Pseudoalteromonas.</title>
        <authorList>
            <person name="Sonnenschein E.C."/>
            <person name="Bech P.K."/>
        </authorList>
    </citation>
    <scope>NUCLEOTIDE SEQUENCE [LARGE SCALE GENOMIC DNA]</scope>
    <source>
        <strain evidence="15">S3790</strain>
        <strain evidence="14">S3895</strain>
    </source>
</reference>
<evidence type="ECO:0000256" key="1">
    <source>
        <dbReference type="ARBA" id="ARBA00004383"/>
    </source>
</evidence>
<dbReference type="Proteomes" id="UP000307164">
    <property type="component" value="Unassembled WGS sequence"/>
</dbReference>
<protein>
    <recommendedName>
        <fullName evidence="10">Protein TonB</fullName>
    </recommendedName>
</protein>
<evidence type="ECO:0000313" key="12">
    <source>
        <dbReference type="EMBL" id="TMO70176.1"/>
    </source>
</evidence>
<keyword evidence="3 10" id="KW-0813">Transport</keyword>
<evidence type="ECO:0000256" key="9">
    <source>
        <dbReference type="ARBA" id="ARBA00023136"/>
    </source>
</evidence>
<dbReference type="GO" id="GO:0055085">
    <property type="term" value="P:transmembrane transport"/>
    <property type="evidence" value="ECO:0007669"/>
    <property type="project" value="InterPro"/>
</dbReference>
<reference evidence="12" key="3">
    <citation type="submission" date="2019-09" db="EMBL/GenBank/DDBJ databases">
        <title>Co-occurence of chitin degradation, pigmentation and bioactivity in marine Pseudoalteromonas.</title>
        <authorList>
            <person name="Sonnenschein E.C."/>
            <person name="Bech P.K."/>
        </authorList>
    </citation>
    <scope>NUCLEOTIDE SEQUENCE</scope>
    <source>
        <strain evidence="12">S3790</strain>
        <strain evidence="13">S3895</strain>
    </source>
</reference>
<evidence type="ECO:0000313" key="14">
    <source>
        <dbReference type="Proteomes" id="UP000307164"/>
    </source>
</evidence>
<dbReference type="PANTHER" id="PTHR33446">
    <property type="entry name" value="PROTEIN TONB-RELATED"/>
    <property type="match status" value="1"/>
</dbReference>
<evidence type="ECO:0000256" key="10">
    <source>
        <dbReference type="RuleBase" id="RU362123"/>
    </source>
</evidence>
<keyword evidence="9 10" id="KW-0472">Membrane</keyword>
<evidence type="ECO:0000256" key="4">
    <source>
        <dbReference type="ARBA" id="ARBA00022475"/>
    </source>
</evidence>
<dbReference type="Gene3D" id="3.30.1150.10">
    <property type="match status" value="1"/>
</dbReference>
<dbReference type="PROSITE" id="PS52015">
    <property type="entry name" value="TONB_CTD"/>
    <property type="match status" value="1"/>
</dbReference>
<reference evidence="12 15" key="1">
    <citation type="submission" date="2018-01" db="EMBL/GenBank/DDBJ databases">
        <authorList>
            <person name="Paulsen S."/>
            <person name="Gram L.K."/>
        </authorList>
    </citation>
    <scope>NUCLEOTIDE SEQUENCE [LARGE SCALE GENOMIC DNA]</scope>
    <source>
        <strain evidence="12 15">S3790</strain>
        <strain evidence="13">S3895</strain>
    </source>
</reference>
<keyword evidence="6 10" id="KW-0812">Transmembrane</keyword>
<proteinExistence type="inferred from homology"/>
<feature type="transmembrane region" description="Helical" evidence="10">
    <location>
        <begin position="12"/>
        <end position="33"/>
    </location>
</feature>
<evidence type="ECO:0000313" key="13">
    <source>
        <dbReference type="EMBL" id="TMO77461.1"/>
    </source>
</evidence>
<keyword evidence="8 10" id="KW-1133">Transmembrane helix</keyword>
<gene>
    <name evidence="12" type="ORF">CWC19_01670</name>
    <name evidence="13" type="ORF">CWC20_04620</name>
</gene>
<evidence type="ECO:0000256" key="6">
    <source>
        <dbReference type="ARBA" id="ARBA00022692"/>
    </source>
</evidence>
<evidence type="ECO:0000259" key="11">
    <source>
        <dbReference type="PROSITE" id="PS52015"/>
    </source>
</evidence>
<dbReference type="GO" id="GO:0015891">
    <property type="term" value="P:siderophore transport"/>
    <property type="evidence" value="ECO:0007669"/>
    <property type="project" value="InterPro"/>
</dbReference>
<dbReference type="GO" id="GO:0031992">
    <property type="term" value="F:energy transducer activity"/>
    <property type="evidence" value="ECO:0007669"/>
    <property type="project" value="InterPro"/>
</dbReference>
<dbReference type="InterPro" id="IPR006260">
    <property type="entry name" value="TonB/TolA_C"/>
</dbReference>
<dbReference type="GO" id="GO:0030288">
    <property type="term" value="C:outer membrane-bounded periplasmic space"/>
    <property type="evidence" value="ECO:0007669"/>
    <property type="project" value="InterPro"/>
</dbReference>
<dbReference type="GO" id="GO:0005886">
    <property type="term" value="C:plasma membrane"/>
    <property type="evidence" value="ECO:0007669"/>
    <property type="project" value="UniProtKB-SubCell"/>
</dbReference>
<dbReference type="OrthoDB" id="1628901at2"/>
<dbReference type="EMBL" id="PNBW01000020">
    <property type="protein sequence ID" value="TMO77461.1"/>
    <property type="molecule type" value="Genomic_DNA"/>
</dbReference>
<keyword evidence="10" id="KW-0735">Signal-anchor</keyword>
<keyword evidence="5 10" id="KW-0997">Cell inner membrane</keyword>
<accession>A0A5S3VDV9</accession>
<comment type="caution">
    <text evidence="12">The sequence shown here is derived from an EMBL/GenBank/DDBJ whole genome shotgun (WGS) entry which is preliminary data.</text>
</comment>
<dbReference type="GO" id="GO:0015031">
    <property type="term" value="P:protein transport"/>
    <property type="evidence" value="ECO:0007669"/>
    <property type="project" value="UniProtKB-UniRule"/>
</dbReference>
<evidence type="ECO:0000256" key="2">
    <source>
        <dbReference type="ARBA" id="ARBA00006555"/>
    </source>
</evidence>
<keyword evidence="7 10" id="KW-0653">Protein transport</keyword>
<dbReference type="Proteomes" id="UP000307217">
    <property type="component" value="Unassembled WGS sequence"/>
</dbReference>
<keyword evidence="4 10" id="KW-1003">Cell membrane</keyword>
<dbReference type="PANTHER" id="PTHR33446:SF14">
    <property type="entry name" value="PROTEIN TONB"/>
    <property type="match status" value="1"/>
</dbReference>
<comment type="subcellular location">
    <subcellularLocation>
        <location evidence="1 10">Cell inner membrane</location>
        <topology evidence="1 10">Single-pass membrane protein</topology>
        <orientation evidence="1 10">Periplasmic side</orientation>
    </subcellularLocation>
</comment>
<evidence type="ECO:0000256" key="5">
    <source>
        <dbReference type="ARBA" id="ARBA00022519"/>
    </source>
</evidence>
<dbReference type="SUPFAM" id="SSF74653">
    <property type="entry name" value="TolA/TonB C-terminal domain"/>
    <property type="match status" value="1"/>
</dbReference>
<dbReference type="PRINTS" id="PR01374">
    <property type="entry name" value="TONBPROTEIN"/>
</dbReference>
<evidence type="ECO:0000256" key="7">
    <source>
        <dbReference type="ARBA" id="ARBA00022927"/>
    </source>
</evidence>